<keyword evidence="3 8" id="KW-0808">Transferase</keyword>
<comment type="pathway">
    <text evidence="8">Cofactor biosynthesis; coenzyme A biosynthesis; CoA from (R)-pantothenate: step 5/5.</text>
</comment>
<evidence type="ECO:0000256" key="2">
    <source>
        <dbReference type="ARBA" id="ARBA00022490"/>
    </source>
</evidence>
<evidence type="ECO:0000256" key="7">
    <source>
        <dbReference type="ARBA" id="ARBA00022993"/>
    </source>
</evidence>
<dbReference type="UniPathway" id="UPA00241">
    <property type="reaction ID" value="UER00356"/>
</dbReference>
<dbReference type="InterPro" id="IPR027417">
    <property type="entry name" value="P-loop_NTPase"/>
</dbReference>
<evidence type="ECO:0000256" key="9">
    <source>
        <dbReference type="NCBIfam" id="TIGR00152"/>
    </source>
</evidence>
<evidence type="ECO:0000256" key="3">
    <source>
        <dbReference type="ARBA" id="ARBA00022679"/>
    </source>
</evidence>
<dbReference type="CDD" id="cd02022">
    <property type="entry name" value="DPCK"/>
    <property type="match status" value="1"/>
</dbReference>
<dbReference type="SUPFAM" id="SSF52540">
    <property type="entry name" value="P-loop containing nucleoside triphosphate hydrolases"/>
    <property type="match status" value="1"/>
</dbReference>
<evidence type="ECO:0000256" key="1">
    <source>
        <dbReference type="ARBA" id="ARBA00009018"/>
    </source>
</evidence>
<evidence type="ECO:0000256" key="4">
    <source>
        <dbReference type="ARBA" id="ARBA00022741"/>
    </source>
</evidence>
<dbReference type="EMBL" id="FUHW01000052">
    <property type="protein sequence ID" value="SJM72266.1"/>
    <property type="molecule type" value="Genomic_DNA"/>
</dbReference>
<comment type="similarity">
    <text evidence="1 8">Belongs to the CoaE family.</text>
</comment>
<dbReference type="AlphaFoldDB" id="A0A1R4GVI4"/>
<dbReference type="PROSITE" id="PS51219">
    <property type="entry name" value="DPCK"/>
    <property type="match status" value="1"/>
</dbReference>
<dbReference type="NCBIfam" id="NF002879">
    <property type="entry name" value="PRK03333.1"/>
    <property type="match status" value="1"/>
</dbReference>
<dbReference type="GO" id="GO:0004140">
    <property type="term" value="F:dephospho-CoA kinase activity"/>
    <property type="evidence" value="ECO:0007669"/>
    <property type="project" value="UniProtKB-UniRule"/>
</dbReference>
<evidence type="ECO:0000256" key="6">
    <source>
        <dbReference type="ARBA" id="ARBA00022840"/>
    </source>
</evidence>
<dbReference type="InterPro" id="IPR001977">
    <property type="entry name" value="Depp_CoAkinase"/>
</dbReference>
<keyword evidence="11" id="KW-1185">Reference proteome</keyword>
<sequence length="215" mass="22806">MLDVGLTGGIASGKSAVATRLVEHGAVLIDADAMARRALEPGTEALASVVEAFGAELLDSKGRLDRPRLGGIVFADPQARDTLNGIVHPRVRAEAARIRAEAAAQETSHRPVVVVQDIPLLVETGQAGSFDIVVTVQAPRAERIRRMMEDRGMSQEDAVARMAAQASDEQRAAVSDVVLENSGSLDELRTAVDELWTGTLQPQALRSVVTPGVNE</sequence>
<protein>
    <recommendedName>
        <fullName evidence="8 9">Dephospho-CoA kinase</fullName>
        <ecNumber evidence="8 9">2.7.1.24</ecNumber>
    </recommendedName>
    <alternativeName>
        <fullName evidence="8">Dephosphocoenzyme A kinase</fullName>
    </alternativeName>
</protein>
<keyword evidence="4 8" id="KW-0547">Nucleotide-binding</keyword>
<name>A0A1R4GVI4_9MICC</name>
<proteinExistence type="inferred from homology"/>
<organism evidence="10 11">
    <name type="scientific">Arthrobacter rhombi</name>
    <dbReference type="NCBI Taxonomy" id="71253"/>
    <lineage>
        <taxon>Bacteria</taxon>
        <taxon>Bacillati</taxon>
        <taxon>Actinomycetota</taxon>
        <taxon>Actinomycetes</taxon>
        <taxon>Micrococcales</taxon>
        <taxon>Micrococcaceae</taxon>
        <taxon>Arthrobacter</taxon>
    </lineage>
</organism>
<dbReference type="HAMAP" id="MF_00376">
    <property type="entry name" value="Dephospho_CoA_kinase"/>
    <property type="match status" value="1"/>
</dbReference>
<keyword evidence="2 8" id="KW-0963">Cytoplasm</keyword>
<evidence type="ECO:0000313" key="10">
    <source>
        <dbReference type="EMBL" id="SJM72266.1"/>
    </source>
</evidence>
<dbReference type="PANTHER" id="PTHR10695">
    <property type="entry name" value="DEPHOSPHO-COA KINASE-RELATED"/>
    <property type="match status" value="1"/>
</dbReference>
<keyword evidence="6 8" id="KW-0067">ATP-binding</keyword>
<dbReference type="PANTHER" id="PTHR10695:SF46">
    <property type="entry name" value="BIFUNCTIONAL COENZYME A SYNTHASE-RELATED"/>
    <property type="match status" value="1"/>
</dbReference>
<dbReference type="NCBIfam" id="TIGR00152">
    <property type="entry name" value="dephospho-CoA kinase"/>
    <property type="match status" value="1"/>
</dbReference>
<dbReference type="Gene3D" id="3.40.50.300">
    <property type="entry name" value="P-loop containing nucleotide triphosphate hydrolases"/>
    <property type="match status" value="1"/>
</dbReference>
<dbReference type="Proteomes" id="UP000195913">
    <property type="component" value="Unassembled WGS sequence"/>
</dbReference>
<comment type="catalytic activity">
    <reaction evidence="8">
        <text>3'-dephospho-CoA + ATP = ADP + CoA + H(+)</text>
        <dbReference type="Rhea" id="RHEA:18245"/>
        <dbReference type="ChEBI" id="CHEBI:15378"/>
        <dbReference type="ChEBI" id="CHEBI:30616"/>
        <dbReference type="ChEBI" id="CHEBI:57287"/>
        <dbReference type="ChEBI" id="CHEBI:57328"/>
        <dbReference type="ChEBI" id="CHEBI:456216"/>
        <dbReference type="EC" id="2.7.1.24"/>
    </reaction>
</comment>
<accession>A0A1R4GVI4</accession>
<keyword evidence="7 8" id="KW-0173">Coenzyme A biosynthesis</keyword>
<evidence type="ECO:0000256" key="5">
    <source>
        <dbReference type="ARBA" id="ARBA00022777"/>
    </source>
</evidence>
<dbReference type="FunFam" id="3.40.50.300:FF:000991">
    <property type="entry name" value="Dephospho-CoA kinase"/>
    <property type="match status" value="1"/>
</dbReference>
<feature type="binding site" evidence="8">
    <location>
        <begin position="11"/>
        <end position="16"/>
    </location>
    <ligand>
        <name>ATP</name>
        <dbReference type="ChEBI" id="CHEBI:30616"/>
    </ligand>
</feature>
<dbReference type="GO" id="GO:0005524">
    <property type="term" value="F:ATP binding"/>
    <property type="evidence" value="ECO:0007669"/>
    <property type="project" value="UniProtKB-UniRule"/>
</dbReference>
<dbReference type="EC" id="2.7.1.24" evidence="8 9"/>
<gene>
    <name evidence="8" type="primary">coaE</name>
    <name evidence="10" type="ORF">FM101_14685</name>
</gene>
<dbReference type="GO" id="GO:0015937">
    <property type="term" value="P:coenzyme A biosynthetic process"/>
    <property type="evidence" value="ECO:0007669"/>
    <property type="project" value="UniProtKB-UniRule"/>
</dbReference>
<keyword evidence="5 8" id="KW-0418">Kinase</keyword>
<dbReference type="Pfam" id="PF01121">
    <property type="entry name" value="CoaE"/>
    <property type="match status" value="1"/>
</dbReference>
<dbReference type="GO" id="GO:0005737">
    <property type="term" value="C:cytoplasm"/>
    <property type="evidence" value="ECO:0007669"/>
    <property type="project" value="UniProtKB-SubCell"/>
</dbReference>
<comment type="subcellular location">
    <subcellularLocation>
        <location evidence="8">Cytoplasm</location>
    </subcellularLocation>
</comment>
<reference evidence="10 11" key="1">
    <citation type="submission" date="2017-02" db="EMBL/GenBank/DDBJ databases">
        <authorList>
            <person name="Peterson S.W."/>
        </authorList>
    </citation>
    <scope>NUCLEOTIDE SEQUENCE [LARGE SCALE GENOMIC DNA]</scope>
    <source>
        <strain evidence="10 11">B Ar 00.02</strain>
    </source>
</reference>
<evidence type="ECO:0000313" key="11">
    <source>
        <dbReference type="Proteomes" id="UP000195913"/>
    </source>
</evidence>
<comment type="function">
    <text evidence="8">Catalyzes the phosphorylation of the 3'-hydroxyl group of dephosphocoenzyme A to form coenzyme A.</text>
</comment>
<evidence type="ECO:0000256" key="8">
    <source>
        <dbReference type="HAMAP-Rule" id="MF_00376"/>
    </source>
</evidence>
<dbReference type="RefSeq" id="WP_087000948.1">
    <property type="nucleotide sequence ID" value="NZ_FUHW01000052.1"/>
</dbReference>